<dbReference type="RefSeq" id="WP_353942603.1">
    <property type="nucleotide sequence ID" value="NZ_CP159534.1"/>
</dbReference>
<gene>
    <name evidence="2" type="ORF">ABII15_13740</name>
</gene>
<feature type="region of interest" description="Disordered" evidence="1">
    <location>
        <begin position="1"/>
        <end position="22"/>
    </location>
</feature>
<feature type="region of interest" description="Disordered" evidence="1">
    <location>
        <begin position="70"/>
        <end position="100"/>
    </location>
</feature>
<feature type="compositionally biased region" description="Low complexity" evidence="1">
    <location>
        <begin position="73"/>
        <end position="100"/>
    </location>
</feature>
<reference evidence="2" key="1">
    <citation type="submission" date="2024-06" db="EMBL/GenBank/DDBJ databases">
        <title>Streptomyces sp. strain HUAS MG91 genome sequences.</title>
        <authorList>
            <person name="Mo P."/>
        </authorList>
    </citation>
    <scope>NUCLEOTIDE SEQUENCE</scope>
    <source>
        <strain evidence="2">HUAS MG91</strain>
    </source>
</reference>
<accession>A0AAU8ISC5</accession>
<dbReference type="AlphaFoldDB" id="A0AAU8ISC5"/>
<dbReference type="KEGG" id="stac:ABII15_13740"/>
<sequence length="298" mass="30900">MSDEQGIPAAPSERDLPDHRRMREELLMKIGFEEHRPPSRSRRWGVPLAVATGVTVVSVTAVAVLGGTGEARPSAAPSLSAPAAAPASPSASAPGAGAASPSAKAAASASADPNDFTITAGKLPPIGAGSVARILSSCLGQDAARFHSVLAVRTPVAAPSADGVVIAVNSAGQYAQCQTKGDKGSSMSSPPTFINDRLWSDDRSIEYFDSTMEPTGKRTFLVSGAGHYASGVAKVTISYGDKPAEYPALMADGAFFYASTLTAGTVPDRRYAGPSPYVHAYDASGKEIYDQRKDPRFR</sequence>
<feature type="compositionally biased region" description="Basic and acidic residues" evidence="1">
    <location>
        <begin position="12"/>
        <end position="22"/>
    </location>
</feature>
<protein>
    <submittedName>
        <fullName evidence="2">Uncharacterized protein</fullName>
    </submittedName>
</protein>
<evidence type="ECO:0000313" key="2">
    <source>
        <dbReference type="EMBL" id="XCJ70971.1"/>
    </source>
</evidence>
<dbReference type="EMBL" id="CP159534">
    <property type="protein sequence ID" value="XCJ70971.1"/>
    <property type="molecule type" value="Genomic_DNA"/>
</dbReference>
<organism evidence="2">
    <name type="scientific">Streptomyces tabacisoli</name>
    <dbReference type="NCBI Taxonomy" id="3156398"/>
    <lineage>
        <taxon>Bacteria</taxon>
        <taxon>Bacillati</taxon>
        <taxon>Actinomycetota</taxon>
        <taxon>Actinomycetes</taxon>
        <taxon>Kitasatosporales</taxon>
        <taxon>Streptomycetaceae</taxon>
        <taxon>Streptomyces</taxon>
    </lineage>
</organism>
<name>A0AAU8ISC5_9ACTN</name>
<evidence type="ECO:0000256" key="1">
    <source>
        <dbReference type="SAM" id="MobiDB-lite"/>
    </source>
</evidence>
<proteinExistence type="predicted"/>